<dbReference type="Pfam" id="PF12833">
    <property type="entry name" value="HTH_18"/>
    <property type="match status" value="1"/>
</dbReference>
<dbReference type="RefSeq" id="WP_116064636.1">
    <property type="nucleotide sequence ID" value="NZ_QRDZ01000035.1"/>
</dbReference>
<dbReference type="InterPro" id="IPR018060">
    <property type="entry name" value="HTH_AraC"/>
</dbReference>
<feature type="modified residue" description="4-aspartylphosphate" evidence="4">
    <location>
        <position position="55"/>
    </location>
</feature>
<evidence type="ECO:0000256" key="2">
    <source>
        <dbReference type="ARBA" id="ARBA00023125"/>
    </source>
</evidence>
<evidence type="ECO:0000259" key="6">
    <source>
        <dbReference type="PROSITE" id="PS50110"/>
    </source>
</evidence>
<keyword evidence="3" id="KW-0804">Transcription</keyword>
<keyword evidence="2" id="KW-0238">DNA-binding</keyword>
<dbReference type="CDD" id="cd17536">
    <property type="entry name" value="REC_YesN-like"/>
    <property type="match status" value="1"/>
</dbReference>
<dbReference type="PANTHER" id="PTHR43280">
    <property type="entry name" value="ARAC-FAMILY TRANSCRIPTIONAL REGULATOR"/>
    <property type="match status" value="1"/>
</dbReference>
<dbReference type="EMBL" id="QRDZ01000035">
    <property type="protein sequence ID" value="RED57952.1"/>
    <property type="molecule type" value="Genomic_DNA"/>
</dbReference>
<name>A0A3D9I871_9BACL</name>
<dbReference type="SUPFAM" id="SSF52172">
    <property type="entry name" value="CheY-like"/>
    <property type="match status" value="1"/>
</dbReference>
<keyword evidence="1" id="KW-0805">Transcription regulation</keyword>
<sequence length="529" mass="60191">MKTIIIVDDESLVRVGLQSIIPWEDYGYSVSGVYHNGREALDACMRAMPDAILTDIRMPVMDGLEFIKNVRQISPRVPIVILSSYDDFEYTRTAIKLGVQDYIQKHRLEPEELIRMLDGLKIEENGRGGEEERAISQQLKKEKEELIAAATRTAGPEGPVSPGAFRELEKQVAELGPYACWMTIRPIGPAWRDESLPPSYSFLVQEELERYRYTEYLGARGSVVHALFYAGEFPKGQMTLREHVLPFCENLLDTLRQKCNADFAIGIGRPGPLEEYEATYRGAGDALASLFYGDGDIALDAGAFVWMEYTEEQWLDLYKTLKKYVQQEKFAELLAWLDDLPSSESGLLRPRDWLRIGGMLATQTTDFLIEHYALDVDKIKQHFGDLWPLERHIGWPQRKSGWIAAIRLVFERTNALIASVRTNKAWLVKIKAYVNERYAEPIRLEAAAAHVYWSENYFSQRFSQETGMTFLEYVAGVRIAAAKELLKSGDRSTEDIAATVGYVNANYFVKVFKKTTGLTVSEFKAQHKS</sequence>
<dbReference type="PROSITE" id="PS01124">
    <property type="entry name" value="HTH_ARAC_FAMILY_2"/>
    <property type="match status" value="1"/>
</dbReference>
<keyword evidence="4" id="KW-0597">Phosphoprotein</keyword>
<accession>A0A3D9I871</accession>
<dbReference type="GO" id="GO:0043565">
    <property type="term" value="F:sequence-specific DNA binding"/>
    <property type="evidence" value="ECO:0007669"/>
    <property type="project" value="InterPro"/>
</dbReference>
<dbReference type="InterPro" id="IPR009057">
    <property type="entry name" value="Homeodomain-like_sf"/>
</dbReference>
<evidence type="ECO:0000256" key="1">
    <source>
        <dbReference type="ARBA" id="ARBA00023015"/>
    </source>
</evidence>
<reference evidence="7 8" key="1">
    <citation type="submission" date="2018-07" db="EMBL/GenBank/DDBJ databases">
        <title>Genomic Encyclopedia of Type Strains, Phase III (KMG-III): the genomes of soil and plant-associated and newly described type strains.</title>
        <authorList>
            <person name="Whitman W."/>
        </authorList>
    </citation>
    <scope>NUCLEOTIDE SEQUENCE [LARGE SCALE GENOMIC DNA]</scope>
    <source>
        <strain evidence="7 8">CECT 7287</strain>
    </source>
</reference>
<dbReference type="GO" id="GO:0003700">
    <property type="term" value="F:DNA-binding transcription factor activity"/>
    <property type="evidence" value="ECO:0007669"/>
    <property type="project" value="InterPro"/>
</dbReference>
<feature type="domain" description="HTH araC/xylS-type" evidence="5">
    <location>
        <begin position="428"/>
        <end position="526"/>
    </location>
</feature>
<protein>
    <submittedName>
        <fullName evidence="7">YesN/AraC family two-component response regulator</fullName>
    </submittedName>
</protein>
<evidence type="ECO:0000259" key="5">
    <source>
        <dbReference type="PROSITE" id="PS01124"/>
    </source>
</evidence>
<dbReference type="Gene3D" id="3.40.50.2300">
    <property type="match status" value="1"/>
</dbReference>
<gene>
    <name evidence="7" type="ORF">DFP98_13549</name>
</gene>
<dbReference type="InterPro" id="IPR011006">
    <property type="entry name" value="CheY-like_superfamily"/>
</dbReference>
<dbReference type="SMART" id="SM00448">
    <property type="entry name" value="REC"/>
    <property type="match status" value="1"/>
</dbReference>
<evidence type="ECO:0000256" key="4">
    <source>
        <dbReference type="PROSITE-ProRule" id="PRU00169"/>
    </source>
</evidence>
<dbReference type="SMART" id="SM00342">
    <property type="entry name" value="HTH_ARAC"/>
    <property type="match status" value="1"/>
</dbReference>
<dbReference type="OrthoDB" id="342399at2"/>
<dbReference type="SUPFAM" id="SSF46689">
    <property type="entry name" value="Homeodomain-like"/>
    <property type="match status" value="2"/>
</dbReference>
<dbReference type="InterPro" id="IPR001789">
    <property type="entry name" value="Sig_transdc_resp-reg_receiver"/>
</dbReference>
<organism evidence="7 8">
    <name type="scientific">Cohnella phaseoli</name>
    <dbReference type="NCBI Taxonomy" id="456490"/>
    <lineage>
        <taxon>Bacteria</taxon>
        <taxon>Bacillati</taxon>
        <taxon>Bacillota</taxon>
        <taxon>Bacilli</taxon>
        <taxon>Bacillales</taxon>
        <taxon>Paenibacillaceae</taxon>
        <taxon>Cohnella</taxon>
    </lineage>
</organism>
<comment type="caution">
    <text evidence="7">The sequence shown here is derived from an EMBL/GenBank/DDBJ whole genome shotgun (WGS) entry which is preliminary data.</text>
</comment>
<proteinExistence type="predicted"/>
<dbReference type="AlphaFoldDB" id="A0A3D9I871"/>
<keyword evidence="8" id="KW-1185">Reference proteome</keyword>
<dbReference type="Proteomes" id="UP000256977">
    <property type="component" value="Unassembled WGS sequence"/>
</dbReference>
<evidence type="ECO:0000313" key="8">
    <source>
        <dbReference type="Proteomes" id="UP000256977"/>
    </source>
</evidence>
<dbReference type="Gene3D" id="1.10.10.60">
    <property type="entry name" value="Homeodomain-like"/>
    <property type="match status" value="2"/>
</dbReference>
<dbReference type="Pfam" id="PF00072">
    <property type="entry name" value="Response_reg"/>
    <property type="match status" value="1"/>
</dbReference>
<feature type="domain" description="Response regulatory" evidence="6">
    <location>
        <begin position="3"/>
        <end position="120"/>
    </location>
</feature>
<dbReference type="GO" id="GO:0000160">
    <property type="term" value="P:phosphorelay signal transduction system"/>
    <property type="evidence" value="ECO:0007669"/>
    <property type="project" value="InterPro"/>
</dbReference>
<evidence type="ECO:0000256" key="3">
    <source>
        <dbReference type="ARBA" id="ARBA00023163"/>
    </source>
</evidence>
<dbReference type="PROSITE" id="PS50110">
    <property type="entry name" value="RESPONSE_REGULATORY"/>
    <property type="match status" value="1"/>
</dbReference>
<evidence type="ECO:0000313" key="7">
    <source>
        <dbReference type="EMBL" id="RED57952.1"/>
    </source>
</evidence>
<dbReference type="PANTHER" id="PTHR43280:SF28">
    <property type="entry name" value="HTH-TYPE TRANSCRIPTIONAL ACTIVATOR RHAS"/>
    <property type="match status" value="1"/>
</dbReference>